<gene>
    <name evidence="2" type="ORF">Esi_0172_0035</name>
</gene>
<evidence type="ECO:0000313" key="2">
    <source>
        <dbReference type="EMBL" id="CBJ30052.1"/>
    </source>
</evidence>
<proteinExistence type="predicted"/>
<accession>D7FMY8</accession>
<organism evidence="2 3">
    <name type="scientific">Ectocarpus siliculosus</name>
    <name type="common">Brown alga</name>
    <name type="synonym">Conferva siliculosa</name>
    <dbReference type="NCBI Taxonomy" id="2880"/>
    <lineage>
        <taxon>Eukaryota</taxon>
        <taxon>Sar</taxon>
        <taxon>Stramenopiles</taxon>
        <taxon>Ochrophyta</taxon>
        <taxon>PX clade</taxon>
        <taxon>Phaeophyceae</taxon>
        <taxon>Ectocarpales</taxon>
        <taxon>Ectocarpaceae</taxon>
        <taxon>Ectocarpus</taxon>
    </lineage>
</organism>
<sequence length="136" mass="15233">MAHSVKSMEHHALAKWKVGRRTLGTQLTGVILPVMSSDESPVAPTPDPIPSPTLDESMGEGGAGWEEDGGEEMKEEREEGQEGEEEEEEEEGEEEEEEGEEEEGEEEEEEEKEEESYVSSRGRVRIAKRKFRALGE</sequence>
<evidence type="ECO:0000256" key="1">
    <source>
        <dbReference type="SAM" id="MobiDB-lite"/>
    </source>
</evidence>
<dbReference type="AlphaFoldDB" id="D7FMY8"/>
<dbReference type="EMBL" id="FN649730">
    <property type="protein sequence ID" value="CBJ30052.1"/>
    <property type="molecule type" value="Genomic_DNA"/>
</dbReference>
<reference evidence="2 3" key="1">
    <citation type="journal article" date="2010" name="Nature">
        <title>The Ectocarpus genome and the independent evolution of multicellularity in brown algae.</title>
        <authorList>
            <person name="Cock J.M."/>
            <person name="Sterck L."/>
            <person name="Rouze P."/>
            <person name="Scornet D."/>
            <person name="Allen A.E."/>
            <person name="Amoutzias G."/>
            <person name="Anthouard V."/>
            <person name="Artiguenave F."/>
            <person name="Aury J.M."/>
            <person name="Badger J.H."/>
            <person name="Beszteri B."/>
            <person name="Billiau K."/>
            <person name="Bonnet E."/>
            <person name="Bothwell J.H."/>
            <person name="Bowler C."/>
            <person name="Boyen C."/>
            <person name="Brownlee C."/>
            <person name="Carrano C.J."/>
            <person name="Charrier B."/>
            <person name="Cho G.Y."/>
            <person name="Coelho S.M."/>
            <person name="Collen J."/>
            <person name="Corre E."/>
            <person name="Da Silva C."/>
            <person name="Delage L."/>
            <person name="Delaroque N."/>
            <person name="Dittami S.M."/>
            <person name="Doulbeau S."/>
            <person name="Elias M."/>
            <person name="Farnham G."/>
            <person name="Gachon C.M."/>
            <person name="Gschloessl B."/>
            <person name="Heesch S."/>
            <person name="Jabbari K."/>
            <person name="Jubin C."/>
            <person name="Kawai H."/>
            <person name="Kimura K."/>
            <person name="Kloareg B."/>
            <person name="Kupper F.C."/>
            <person name="Lang D."/>
            <person name="Le Bail A."/>
            <person name="Leblanc C."/>
            <person name="Lerouge P."/>
            <person name="Lohr M."/>
            <person name="Lopez P.J."/>
            <person name="Martens C."/>
            <person name="Maumus F."/>
            <person name="Michel G."/>
            <person name="Miranda-Saavedra D."/>
            <person name="Morales J."/>
            <person name="Moreau H."/>
            <person name="Motomura T."/>
            <person name="Nagasato C."/>
            <person name="Napoli C.A."/>
            <person name="Nelson D.R."/>
            <person name="Nyvall-Collen P."/>
            <person name="Peters A.F."/>
            <person name="Pommier C."/>
            <person name="Potin P."/>
            <person name="Poulain J."/>
            <person name="Quesneville H."/>
            <person name="Read B."/>
            <person name="Rensing S.A."/>
            <person name="Ritter A."/>
            <person name="Rousvoal S."/>
            <person name="Samanta M."/>
            <person name="Samson G."/>
            <person name="Schroeder D.C."/>
            <person name="Segurens B."/>
            <person name="Strittmatter M."/>
            <person name="Tonon T."/>
            <person name="Tregear J.W."/>
            <person name="Valentin K."/>
            <person name="von Dassow P."/>
            <person name="Yamagishi T."/>
            <person name="Van de Peer Y."/>
            <person name="Wincker P."/>
        </authorList>
    </citation>
    <scope>NUCLEOTIDE SEQUENCE [LARGE SCALE GENOMIC DNA]</scope>
    <source>
        <strain evidence="3">Ec32 / CCAP1310/4</strain>
    </source>
</reference>
<protein>
    <submittedName>
        <fullName evidence="2">Uncharacterized protein</fullName>
    </submittedName>
</protein>
<feature type="compositionally biased region" description="Acidic residues" evidence="1">
    <location>
        <begin position="78"/>
        <end position="116"/>
    </location>
</feature>
<name>D7FMY8_ECTSI</name>
<feature type="compositionally biased region" description="Basic and acidic residues" evidence="1">
    <location>
        <begin position="1"/>
        <end position="12"/>
    </location>
</feature>
<feature type="region of interest" description="Disordered" evidence="1">
    <location>
        <begin position="1"/>
        <end position="122"/>
    </location>
</feature>
<keyword evidence="3" id="KW-1185">Reference proteome</keyword>
<dbReference type="Proteomes" id="UP000002630">
    <property type="component" value="Linkage Group LG05"/>
</dbReference>
<dbReference type="OrthoDB" id="10557417at2759"/>
<evidence type="ECO:0000313" key="3">
    <source>
        <dbReference type="Proteomes" id="UP000002630"/>
    </source>
</evidence>
<dbReference type="InParanoid" id="D7FMY8"/>
<dbReference type="EMBL" id="FN648230">
    <property type="protein sequence ID" value="CBJ30052.1"/>
    <property type="molecule type" value="Genomic_DNA"/>
</dbReference>